<feature type="region of interest" description="Disordered" evidence="1">
    <location>
        <begin position="293"/>
        <end position="333"/>
    </location>
</feature>
<gene>
    <name evidence="4" type="ORF">MNOR_LOCUS32085</name>
</gene>
<keyword evidence="5" id="KW-1185">Reference proteome</keyword>
<feature type="transmembrane region" description="Helical" evidence="2">
    <location>
        <begin position="58"/>
        <end position="79"/>
    </location>
</feature>
<feature type="compositionally biased region" description="Basic and acidic residues" evidence="1">
    <location>
        <begin position="380"/>
        <end position="400"/>
    </location>
</feature>
<feature type="compositionally biased region" description="Basic and acidic residues" evidence="1">
    <location>
        <begin position="515"/>
        <end position="524"/>
    </location>
</feature>
<organism evidence="4 5">
    <name type="scientific">Meganyctiphanes norvegica</name>
    <name type="common">Northern krill</name>
    <name type="synonym">Thysanopoda norvegica</name>
    <dbReference type="NCBI Taxonomy" id="48144"/>
    <lineage>
        <taxon>Eukaryota</taxon>
        <taxon>Metazoa</taxon>
        <taxon>Ecdysozoa</taxon>
        <taxon>Arthropoda</taxon>
        <taxon>Crustacea</taxon>
        <taxon>Multicrustacea</taxon>
        <taxon>Malacostraca</taxon>
        <taxon>Eumalacostraca</taxon>
        <taxon>Eucarida</taxon>
        <taxon>Euphausiacea</taxon>
        <taxon>Euphausiidae</taxon>
        <taxon>Meganyctiphanes</taxon>
    </lineage>
</organism>
<feature type="compositionally biased region" description="Acidic residues" evidence="1">
    <location>
        <begin position="307"/>
        <end position="323"/>
    </location>
</feature>
<keyword evidence="2" id="KW-0812">Transmembrane</keyword>
<protein>
    <recommendedName>
        <fullName evidence="6">Zonadhesin</fullName>
    </recommendedName>
</protein>
<dbReference type="PANTHER" id="PTHR21579:SF20">
    <property type="entry name" value="PROTEIN TINCAR"/>
    <property type="match status" value="1"/>
</dbReference>
<sequence>MVGLIGSAVVLLPFFFVAAVLKVGNLGNDGFKLGTSLSTCSNDPHPVLQPDNGVIRNLFLHGVPTAAFIHLVAAFFLLLPKTIMDGQLIANGLIPKDEMWKTDLDFLVPYNDRLIIFNHNTPSTRLPDVVVDHSHLTTTPLVTSPQLSTTVRTTHIPTTTTTVTTPLSTTKMIKTLPTDPQIYDDEDFGTEPITEVFTDPFTELVTELPIVRFSTPSSPVNIKDHYTSTKLVPTDMEKLITSRENTFGEIENDTEMSHPKWVKKFDLSSYLKPSESETISTDVEVIPTHPLFTYEESDTEESIRETETEDLEVDQNEYEFPTETEEKPSRPPPNIYIHTEMYDDEEINPTVTYIESHVNKSKNVYNQETELEETVYSSEIDIKFEEDNETDSDKSDKASESGDYISSSYAEIDIDLAKSEEYDVKSTEVILTEPDPKIEKVWPDLTKSEDYDIKSTEVIFTEPNPKVDTVWPYIRPEEPNRFPLEPQPLTQRPHIEPSTTHKPPVDSETESTFMNKDKKDFKADQDEDMESKYAYGSIKEFHHEPSFTYTDGLRPSVPTPVKELVDEDSHVYGVQVFNQAPGDKKKGRISWLQEGIRGFGGNRKAFKKLKNPSK</sequence>
<feature type="region of interest" description="Disordered" evidence="1">
    <location>
        <begin position="380"/>
        <end position="407"/>
    </location>
</feature>
<name>A0AAV2S4S4_MEGNR</name>
<dbReference type="InterPro" id="IPR053291">
    <property type="entry name" value="Ommatidial_diff-associated"/>
</dbReference>
<dbReference type="EMBL" id="CAXKWB010042739">
    <property type="protein sequence ID" value="CAL4158419.1"/>
    <property type="molecule type" value="Genomic_DNA"/>
</dbReference>
<feature type="signal peptide" evidence="3">
    <location>
        <begin position="1"/>
        <end position="19"/>
    </location>
</feature>
<evidence type="ECO:0008006" key="6">
    <source>
        <dbReference type="Google" id="ProtNLM"/>
    </source>
</evidence>
<evidence type="ECO:0000256" key="3">
    <source>
        <dbReference type="SAM" id="SignalP"/>
    </source>
</evidence>
<accession>A0AAV2S4S4</accession>
<evidence type="ECO:0000256" key="1">
    <source>
        <dbReference type="SAM" id="MobiDB-lite"/>
    </source>
</evidence>
<proteinExistence type="predicted"/>
<keyword evidence="3" id="KW-0732">Signal</keyword>
<feature type="chain" id="PRO_5043932051" description="Zonadhesin" evidence="3">
    <location>
        <begin position="20"/>
        <end position="614"/>
    </location>
</feature>
<evidence type="ECO:0000256" key="2">
    <source>
        <dbReference type="SAM" id="Phobius"/>
    </source>
</evidence>
<keyword evidence="2" id="KW-0472">Membrane</keyword>
<evidence type="ECO:0000313" key="5">
    <source>
        <dbReference type="Proteomes" id="UP001497623"/>
    </source>
</evidence>
<dbReference type="PANTHER" id="PTHR21579">
    <property type="entry name" value="PROTEIN TINCAR"/>
    <property type="match status" value="1"/>
</dbReference>
<dbReference type="Proteomes" id="UP001497623">
    <property type="component" value="Unassembled WGS sequence"/>
</dbReference>
<evidence type="ECO:0000313" key="4">
    <source>
        <dbReference type="EMBL" id="CAL4158419.1"/>
    </source>
</evidence>
<reference evidence="4 5" key="1">
    <citation type="submission" date="2024-05" db="EMBL/GenBank/DDBJ databases">
        <authorList>
            <person name="Wallberg A."/>
        </authorList>
    </citation>
    <scope>NUCLEOTIDE SEQUENCE [LARGE SCALE GENOMIC DNA]</scope>
</reference>
<feature type="non-terminal residue" evidence="4">
    <location>
        <position position="614"/>
    </location>
</feature>
<dbReference type="AlphaFoldDB" id="A0AAV2S4S4"/>
<feature type="region of interest" description="Disordered" evidence="1">
    <location>
        <begin position="478"/>
        <end position="528"/>
    </location>
</feature>
<comment type="caution">
    <text evidence="4">The sequence shown here is derived from an EMBL/GenBank/DDBJ whole genome shotgun (WGS) entry which is preliminary data.</text>
</comment>
<keyword evidence="2" id="KW-1133">Transmembrane helix</keyword>